<evidence type="ECO:0000313" key="1">
    <source>
        <dbReference type="EMBL" id="KAL0011084.1"/>
    </source>
</evidence>
<name>A0AAW2DLQ9_9ROSI</name>
<dbReference type="Proteomes" id="UP001459277">
    <property type="component" value="Unassembled WGS sequence"/>
</dbReference>
<protein>
    <submittedName>
        <fullName evidence="1">Uncharacterized protein</fullName>
    </submittedName>
</protein>
<dbReference type="AlphaFoldDB" id="A0AAW2DLQ9"/>
<comment type="caution">
    <text evidence="1">The sequence shown here is derived from an EMBL/GenBank/DDBJ whole genome shotgun (WGS) entry which is preliminary data.</text>
</comment>
<gene>
    <name evidence="1" type="ORF">SO802_006192</name>
</gene>
<dbReference type="EMBL" id="JAZDWU010000002">
    <property type="protein sequence ID" value="KAL0011084.1"/>
    <property type="molecule type" value="Genomic_DNA"/>
</dbReference>
<sequence>MALFLSCANGNHRPTSSYANGLVCCDVCGKVLHEDLYTDEPSFVKGAGGESKLSGSVIERDRDEIERDRRHDLAGAIERDRRRDLAGAIERDRRRDLAGAIERDRRRDLDGEISKA</sequence>
<evidence type="ECO:0000313" key="2">
    <source>
        <dbReference type="Proteomes" id="UP001459277"/>
    </source>
</evidence>
<keyword evidence="2" id="KW-1185">Reference proteome</keyword>
<accession>A0AAW2DLQ9</accession>
<reference evidence="1 2" key="1">
    <citation type="submission" date="2024-01" db="EMBL/GenBank/DDBJ databases">
        <title>A telomere-to-telomere, gap-free genome of sweet tea (Lithocarpus litseifolius).</title>
        <authorList>
            <person name="Zhou J."/>
        </authorList>
    </citation>
    <scope>NUCLEOTIDE SEQUENCE [LARGE SCALE GENOMIC DNA]</scope>
    <source>
        <strain evidence="1">Zhou-2022a</strain>
        <tissue evidence="1">Leaf</tissue>
    </source>
</reference>
<organism evidence="1 2">
    <name type="scientific">Lithocarpus litseifolius</name>
    <dbReference type="NCBI Taxonomy" id="425828"/>
    <lineage>
        <taxon>Eukaryota</taxon>
        <taxon>Viridiplantae</taxon>
        <taxon>Streptophyta</taxon>
        <taxon>Embryophyta</taxon>
        <taxon>Tracheophyta</taxon>
        <taxon>Spermatophyta</taxon>
        <taxon>Magnoliopsida</taxon>
        <taxon>eudicotyledons</taxon>
        <taxon>Gunneridae</taxon>
        <taxon>Pentapetalae</taxon>
        <taxon>rosids</taxon>
        <taxon>fabids</taxon>
        <taxon>Fagales</taxon>
        <taxon>Fagaceae</taxon>
        <taxon>Lithocarpus</taxon>
    </lineage>
</organism>
<proteinExistence type="predicted"/>